<sequence>MNNRFSLPAYVSVAMLAFFAIAADGYDLAIFGAATPKLLLYADWGLTTAQVGVIASTAIMGMGIGSIAAGVLADRYGVRRLFLLSVTWFSVGMMLCAVAPTAELLGVARLIAGFGLGGVVPTAVAVTMSVAPADRKNFLNGVILAGIPIGGVLAALTALAFLDVLGWRGVFFVGGAFPLLTVVPVAAVKLRRWVPAPHALRSDGGATRRTLRDVFKNLGPTGWGALAVFTALTFCGQIQWYGLLTWLPQIMKASGYSLGSALVFLVIFSIGAATGASGGSWIADKFGERRAVLAAFTVGAVAVMTLAVHLPSPVLYVFLFLAGAGTGGTQPIVFGYVATYFPVDIRTSVLGFVSGVGRIGGVCGPILGGVLAGRPPIVIFSALSGIGVFAALLCCFALATNKSEKNHTTVTASTPAEV</sequence>
<feature type="transmembrane region" description="Helical" evidence="5">
    <location>
        <begin position="290"/>
        <end position="308"/>
    </location>
</feature>
<feature type="transmembrane region" description="Helical" evidence="5">
    <location>
        <begin position="261"/>
        <end position="283"/>
    </location>
</feature>
<evidence type="ECO:0000313" key="8">
    <source>
        <dbReference type="EMBL" id="AII07988.1"/>
    </source>
</evidence>
<accession>A0A076ES61</accession>
<dbReference type="PROSITE" id="PS50850">
    <property type="entry name" value="MFS"/>
    <property type="match status" value="1"/>
</dbReference>
<feature type="signal peptide" evidence="6">
    <location>
        <begin position="1"/>
        <end position="22"/>
    </location>
</feature>
<evidence type="ECO:0000313" key="9">
    <source>
        <dbReference type="Proteomes" id="UP000028488"/>
    </source>
</evidence>
<dbReference type="RefSeq" id="WP_128640856.1">
    <property type="nucleotide sequence ID" value="NZ_CP008947.1"/>
</dbReference>
<feature type="transmembrane region" description="Helical" evidence="5">
    <location>
        <begin position="106"/>
        <end position="126"/>
    </location>
</feature>
<feature type="transmembrane region" description="Helical" evidence="5">
    <location>
        <begin position="218"/>
        <end position="241"/>
    </location>
</feature>
<dbReference type="InterPro" id="IPR020846">
    <property type="entry name" value="MFS_dom"/>
</dbReference>
<evidence type="ECO:0000259" key="7">
    <source>
        <dbReference type="PROSITE" id="PS50850"/>
    </source>
</evidence>
<dbReference type="SUPFAM" id="SSF103473">
    <property type="entry name" value="MFS general substrate transporter"/>
    <property type="match status" value="1"/>
</dbReference>
<feature type="transmembrane region" description="Helical" evidence="5">
    <location>
        <begin position="138"/>
        <end position="161"/>
    </location>
</feature>
<dbReference type="EMBL" id="CP008947">
    <property type="protein sequence ID" value="AII07988.1"/>
    <property type="molecule type" value="Genomic_DNA"/>
</dbReference>
<name>A0A076ES61_RHOOP</name>
<evidence type="ECO:0000256" key="5">
    <source>
        <dbReference type="SAM" id="Phobius"/>
    </source>
</evidence>
<dbReference type="InterPro" id="IPR036259">
    <property type="entry name" value="MFS_trans_sf"/>
</dbReference>
<reference evidence="8 9" key="1">
    <citation type="submission" date="2014-07" db="EMBL/GenBank/DDBJ databases">
        <title>Genome Sequence of Rhodococcus opacus Strain R7, a Biodegrader of Mono- and Polycyclic Aromatic Hydrocarbons.</title>
        <authorList>
            <person name="Di Gennaro P."/>
            <person name="Zampolli J."/>
            <person name="Presti I."/>
            <person name="Cappelletti M."/>
            <person name="D'Ursi P."/>
            <person name="Orro A."/>
            <person name="Mezzelani A."/>
            <person name="Milanesi L."/>
        </authorList>
    </citation>
    <scope>NUCLEOTIDE SEQUENCE [LARGE SCALE GENOMIC DNA]</scope>
    <source>
        <strain evidence="8 9">R7</strain>
    </source>
</reference>
<proteinExistence type="predicted"/>
<evidence type="ECO:0000256" key="3">
    <source>
        <dbReference type="ARBA" id="ARBA00022989"/>
    </source>
</evidence>
<keyword evidence="2 5" id="KW-0812">Transmembrane</keyword>
<feature type="transmembrane region" description="Helical" evidence="5">
    <location>
        <begin position="349"/>
        <end position="371"/>
    </location>
</feature>
<dbReference type="Gene3D" id="1.20.1250.20">
    <property type="entry name" value="MFS general substrate transporter like domains"/>
    <property type="match status" value="1"/>
</dbReference>
<evidence type="ECO:0000256" key="2">
    <source>
        <dbReference type="ARBA" id="ARBA00022692"/>
    </source>
</evidence>
<feature type="transmembrane region" description="Helical" evidence="5">
    <location>
        <begin position="49"/>
        <end position="69"/>
    </location>
</feature>
<protein>
    <submittedName>
        <fullName evidence="8">Amino acid transporter</fullName>
    </submittedName>
</protein>
<evidence type="ECO:0000256" key="4">
    <source>
        <dbReference type="ARBA" id="ARBA00023136"/>
    </source>
</evidence>
<keyword evidence="3 5" id="KW-1133">Transmembrane helix</keyword>
<dbReference type="AlphaFoldDB" id="A0A076ES61"/>
<dbReference type="InterPro" id="IPR011701">
    <property type="entry name" value="MFS"/>
</dbReference>
<organism evidence="8 9">
    <name type="scientific">Rhodococcus opacus</name>
    <name type="common">Nocardia opaca</name>
    <dbReference type="NCBI Taxonomy" id="37919"/>
    <lineage>
        <taxon>Bacteria</taxon>
        <taxon>Bacillati</taxon>
        <taxon>Actinomycetota</taxon>
        <taxon>Actinomycetes</taxon>
        <taxon>Mycobacteriales</taxon>
        <taxon>Nocardiaceae</taxon>
        <taxon>Rhodococcus</taxon>
    </lineage>
</organism>
<feature type="transmembrane region" description="Helical" evidence="5">
    <location>
        <begin position="314"/>
        <end position="337"/>
    </location>
</feature>
<keyword evidence="6" id="KW-0732">Signal</keyword>
<dbReference type="PANTHER" id="PTHR23508:SF10">
    <property type="entry name" value="CARBOXYLIC ACID TRANSPORTER PROTEIN HOMOLOG"/>
    <property type="match status" value="1"/>
</dbReference>
<keyword evidence="4 5" id="KW-0472">Membrane</keyword>
<evidence type="ECO:0000256" key="1">
    <source>
        <dbReference type="ARBA" id="ARBA00004651"/>
    </source>
</evidence>
<gene>
    <name evidence="8" type="ORF">EP51_26480</name>
</gene>
<dbReference type="PANTHER" id="PTHR23508">
    <property type="entry name" value="CARBOXYLIC ACID TRANSPORTER PROTEIN HOMOLOG"/>
    <property type="match status" value="1"/>
</dbReference>
<dbReference type="Proteomes" id="UP000028488">
    <property type="component" value="Chromosome"/>
</dbReference>
<feature type="chain" id="PRO_5039124334" evidence="6">
    <location>
        <begin position="23"/>
        <end position="418"/>
    </location>
</feature>
<dbReference type="GO" id="GO:0046943">
    <property type="term" value="F:carboxylic acid transmembrane transporter activity"/>
    <property type="evidence" value="ECO:0007669"/>
    <property type="project" value="TreeGrafter"/>
</dbReference>
<feature type="transmembrane region" description="Helical" evidence="5">
    <location>
        <begin position="167"/>
        <end position="188"/>
    </location>
</feature>
<feature type="domain" description="Major facilitator superfamily (MFS) profile" evidence="7">
    <location>
        <begin position="13"/>
        <end position="402"/>
    </location>
</feature>
<comment type="subcellular location">
    <subcellularLocation>
        <location evidence="1">Cell membrane</location>
        <topology evidence="1">Multi-pass membrane protein</topology>
    </subcellularLocation>
</comment>
<feature type="transmembrane region" description="Helical" evidence="5">
    <location>
        <begin position="377"/>
        <end position="399"/>
    </location>
</feature>
<evidence type="ECO:0000256" key="6">
    <source>
        <dbReference type="SAM" id="SignalP"/>
    </source>
</evidence>
<dbReference type="Pfam" id="PF07690">
    <property type="entry name" value="MFS_1"/>
    <property type="match status" value="1"/>
</dbReference>
<dbReference type="eggNOG" id="COG2814">
    <property type="taxonomic scope" value="Bacteria"/>
</dbReference>
<feature type="transmembrane region" description="Helical" evidence="5">
    <location>
        <begin position="81"/>
        <end position="100"/>
    </location>
</feature>
<dbReference type="GO" id="GO:0005886">
    <property type="term" value="C:plasma membrane"/>
    <property type="evidence" value="ECO:0007669"/>
    <property type="project" value="UniProtKB-SubCell"/>
</dbReference>